<proteinExistence type="predicted"/>
<gene>
    <name evidence="1" type="ORF">C0Q70_20075</name>
</gene>
<evidence type="ECO:0000313" key="2">
    <source>
        <dbReference type="Proteomes" id="UP000245119"/>
    </source>
</evidence>
<comment type="caution">
    <text evidence="1">The sequence shown here is derived from an EMBL/GenBank/DDBJ whole genome shotgun (WGS) entry which is preliminary data.</text>
</comment>
<keyword evidence="2" id="KW-1185">Reference proteome</keyword>
<evidence type="ECO:0000313" key="1">
    <source>
        <dbReference type="EMBL" id="PVD19585.1"/>
    </source>
</evidence>
<dbReference type="EMBL" id="PZQS01000013">
    <property type="protein sequence ID" value="PVD19585.1"/>
    <property type="molecule type" value="Genomic_DNA"/>
</dbReference>
<organism evidence="1 2">
    <name type="scientific">Pomacea canaliculata</name>
    <name type="common">Golden apple snail</name>
    <dbReference type="NCBI Taxonomy" id="400727"/>
    <lineage>
        <taxon>Eukaryota</taxon>
        <taxon>Metazoa</taxon>
        <taxon>Spiralia</taxon>
        <taxon>Lophotrochozoa</taxon>
        <taxon>Mollusca</taxon>
        <taxon>Gastropoda</taxon>
        <taxon>Caenogastropoda</taxon>
        <taxon>Architaenioglossa</taxon>
        <taxon>Ampullarioidea</taxon>
        <taxon>Ampullariidae</taxon>
        <taxon>Pomacea</taxon>
    </lineage>
</organism>
<accession>A0A2T7NEL5</accession>
<dbReference type="Proteomes" id="UP000245119">
    <property type="component" value="Linkage Group LG13"/>
</dbReference>
<protein>
    <submittedName>
        <fullName evidence="1">Uncharacterized protein</fullName>
    </submittedName>
</protein>
<name>A0A2T7NEL5_POMCA</name>
<dbReference type="AlphaFoldDB" id="A0A2T7NEL5"/>
<sequence length="92" mass="10267">MATAPGGIRPSRMRTQHILSPLWRKSSSSVVKCNSHSDNRSEVIECTAGLRGRAGLFTVPHRMQVDRFRAGSACHEWPSRRYPAISNDTHPP</sequence>
<reference evidence="1 2" key="1">
    <citation type="submission" date="2018-04" db="EMBL/GenBank/DDBJ databases">
        <title>The genome of golden apple snail Pomacea canaliculata provides insight into stress tolerance and invasive adaptation.</title>
        <authorList>
            <person name="Liu C."/>
            <person name="Liu B."/>
            <person name="Ren Y."/>
            <person name="Zhang Y."/>
            <person name="Wang H."/>
            <person name="Li S."/>
            <person name="Jiang F."/>
            <person name="Yin L."/>
            <person name="Zhang G."/>
            <person name="Qian W."/>
            <person name="Fan W."/>
        </authorList>
    </citation>
    <scope>NUCLEOTIDE SEQUENCE [LARGE SCALE GENOMIC DNA]</scope>
    <source>
        <strain evidence="1">SZHN2017</strain>
        <tissue evidence="1">Muscle</tissue>
    </source>
</reference>